<dbReference type="GO" id="GO:0005524">
    <property type="term" value="F:ATP binding"/>
    <property type="evidence" value="ECO:0007669"/>
    <property type="project" value="InterPro"/>
</dbReference>
<protein>
    <submittedName>
        <fullName evidence="2">ATPase family associated with various cellular activities (AAA)</fullName>
    </submittedName>
</protein>
<dbReference type="RefSeq" id="WP_217643902.1">
    <property type="nucleotide sequence ID" value="NZ_FOGG01000046.1"/>
</dbReference>
<dbReference type="EMBL" id="FOGG01000046">
    <property type="protein sequence ID" value="SES23465.1"/>
    <property type="molecule type" value="Genomic_DNA"/>
</dbReference>
<dbReference type="InterPro" id="IPR003959">
    <property type="entry name" value="ATPase_AAA_core"/>
</dbReference>
<evidence type="ECO:0000259" key="1">
    <source>
        <dbReference type="SMART" id="SM00382"/>
    </source>
</evidence>
<dbReference type="STRING" id="390241.SAMN04488023_14619"/>
<dbReference type="InterPro" id="IPR027417">
    <property type="entry name" value="P-loop_NTPase"/>
</dbReference>
<accession>A0A1H9VP59</accession>
<dbReference type="AlphaFoldDB" id="A0A1H9VP59"/>
<dbReference type="PANTHER" id="PTHR23077:SF198">
    <property type="entry name" value="ATP-DEPENDENT ZINC METALLOPROTEASE FTSH"/>
    <property type="match status" value="1"/>
</dbReference>
<dbReference type="Gene3D" id="3.40.50.300">
    <property type="entry name" value="P-loop containing nucleotide triphosphate hydrolases"/>
    <property type="match status" value="1"/>
</dbReference>
<dbReference type="GO" id="GO:0016887">
    <property type="term" value="F:ATP hydrolysis activity"/>
    <property type="evidence" value="ECO:0007669"/>
    <property type="project" value="InterPro"/>
</dbReference>
<dbReference type="InterPro" id="IPR003593">
    <property type="entry name" value="AAA+_ATPase"/>
</dbReference>
<feature type="domain" description="AAA+ ATPase" evidence="1">
    <location>
        <begin position="131"/>
        <end position="263"/>
    </location>
</feature>
<dbReference type="CDD" id="cd19481">
    <property type="entry name" value="RecA-like_protease"/>
    <property type="match status" value="1"/>
</dbReference>
<evidence type="ECO:0000313" key="3">
    <source>
        <dbReference type="Proteomes" id="UP000199572"/>
    </source>
</evidence>
<dbReference type="SMART" id="SM00382">
    <property type="entry name" value="AAA"/>
    <property type="match status" value="1"/>
</dbReference>
<dbReference type="Pfam" id="PF00004">
    <property type="entry name" value="AAA"/>
    <property type="match status" value="1"/>
</dbReference>
<sequence>MQKIKAVSQSDYIKDIARFGLENDQEKLLMALNELIAHSKTTKKTNLALQLQSILKDSIRQQQSKTLMKVGSPVHFQRIEDKETDDLILEKITSEYSFENIIGEDGIKSELEYLVKEHASTDLLHYYNLPVANKILLHGPSGCGKTLASYVVAGELQKMMIVVNLGAIVSSKLGETSKNLAKLFRRAAAEDCIIFIDEFDSLGKVRDYGQDHGEMKRVVNTILQLFDYLPQTSMLIAATNQIDMLDPALLRRFDLNLKFELPNETQINDLIKLTLKNGKYKFDEPKQVDEIIAACKGLSYYSIQKTIVSAIKRSLFDKKPGKMRSLTLTIKTAIWSELISAEKKSLQITS</sequence>
<dbReference type="Proteomes" id="UP000199572">
    <property type="component" value="Unassembled WGS sequence"/>
</dbReference>
<dbReference type="PANTHER" id="PTHR23077">
    <property type="entry name" value="AAA-FAMILY ATPASE"/>
    <property type="match status" value="1"/>
</dbReference>
<organism evidence="2 3">
    <name type="scientific">Pedobacter rhizosphaerae</name>
    <dbReference type="NCBI Taxonomy" id="390241"/>
    <lineage>
        <taxon>Bacteria</taxon>
        <taxon>Pseudomonadati</taxon>
        <taxon>Bacteroidota</taxon>
        <taxon>Sphingobacteriia</taxon>
        <taxon>Sphingobacteriales</taxon>
        <taxon>Sphingobacteriaceae</taxon>
        <taxon>Pedobacter</taxon>
    </lineage>
</organism>
<proteinExistence type="predicted"/>
<gene>
    <name evidence="2" type="ORF">SAMN04488023_14619</name>
</gene>
<evidence type="ECO:0000313" key="2">
    <source>
        <dbReference type="EMBL" id="SES23465.1"/>
    </source>
</evidence>
<dbReference type="SUPFAM" id="SSF52540">
    <property type="entry name" value="P-loop containing nucleoside triphosphate hydrolases"/>
    <property type="match status" value="1"/>
</dbReference>
<keyword evidence="3" id="KW-1185">Reference proteome</keyword>
<dbReference type="InterPro" id="IPR050168">
    <property type="entry name" value="AAA_ATPase_domain"/>
</dbReference>
<name>A0A1H9VP59_9SPHI</name>
<reference evidence="2 3" key="1">
    <citation type="submission" date="2016-10" db="EMBL/GenBank/DDBJ databases">
        <authorList>
            <person name="de Groot N.N."/>
        </authorList>
    </citation>
    <scope>NUCLEOTIDE SEQUENCE [LARGE SCALE GENOMIC DNA]</scope>
    <source>
        <strain evidence="2 3">DSM 18610</strain>
    </source>
</reference>